<dbReference type="Proteomes" id="UP000070544">
    <property type="component" value="Unassembled WGS sequence"/>
</dbReference>
<name>A0A139A908_GONPJ</name>
<organism evidence="1 2">
    <name type="scientific">Gonapodya prolifera (strain JEL478)</name>
    <name type="common">Monoblepharis prolifera</name>
    <dbReference type="NCBI Taxonomy" id="1344416"/>
    <lineage>
        <taxon>Eukaryota</taxon>
        <taxon>Fungi</taxon>
        <taxon>Fungi incertae sedis</taxon>
        <taxon>Chytridiomycota</taxon>
        <taxon>Chytridiomycota incertae sedis</taxon>
        <taxon>Monoblepharidomycetes</taxon>
        <taxon>Monoblepharidales</taxon>
        <taxon>Gonapodyaceae</taxon>
        <taxon>Gonapodya</taxon>
    </lineage>
</organism>
<sequence length="70" mass="7666">MHQERVCATPLRIGAPILAFILYSGSALSTLPRLGLSTTFLAHSDKSFIVPQASAQGSRDRYIFAIHCDF</sequence>
<keyword evidence="2" id="KW-1185">Reference proteome</keyword>
<reference evidence="1 2" key="1">
    <citation type="journal article" date="2015" name="Genome Biol. Evol.">
        <title>Phylogenomic analyses indicate that early fungi evolved digesting cell walls of algal ancestors of land plants.</title>
        <authorList>
            <person name="Chang Y."/>
            <person name="Wang S."/>
            <person name="Sekimoto S."/>
            <person name="Aerts A.L."/>
            <person name="Choi C."/>
            <person name="Clum A."/>
            <person name="LaButti K.M."/>
            <person name="Lindquist E.A."/>
            <person name="Yee Ngan C."/>
            <person name="Ohm R.A."/>
            <person name="Salamov A.A."/>
            <person name="Grigoriev I.V."/>
            <person name="Spatafora J.W."/>
            <person name="Berbee M.L."/>
        </authorList>
    </citation>
    <scope>NUCLEOTIDE SEQUENCE [LARGE SCALE GENOMIC DNA]</scope>
    <source>
        <strain evidence="1 2">JEL478</strain>
    </source>
</reference>
<evidence type="ECO:0000313" key="2">
    <source>
        <dbReference type="Proteomes" id="UP000070544"/>
    </source>
</evidence>
<accession>A0A139A908</accession>
<evidence type="ECO:0000313" key="1">
    <source>
        <dbReference type="EMBL" id="KXS13280.1"/>
    </source>
</evidence>
<proteinExistence type="predicted"/>
<gene>
    <name evidence="1" type="ORF">M427DRAFT_58818</name>
</gene>
<dbReference type="AlphaFoldDB" id="A0A139A908"/>
<dbReference type="EMBL" id="KQ965780">
    <property type="protein sequence ID" value="KXS13280.1"/>
    <property type="molecule type" value="Genomic_DNA"/>
</dbReference>
<protein>
    <submittedName>
        <fullName evidence="1">Uncharacterized protein</fullName>
    </submittedName>
</protein>